<evidence type="ECO:0000313" key="1">
    <source>
        <dbReference type="EMBL" id="BDS10342.1"/>
    </source>
</evidence>
<dbReference type="Proteomes" id="UP001060919">
    <property type="component" value="Chromosome"/>
</dbReference>
<sequence>MKKQFVFKYCAIHLKVTWMLWGMLIPIFDSQAQFHIGAEIGTAISAVVPSNQSIPVYAQRISPRAGLYGELDVHTLFSFRTGIFYSLRGFEFGIFPNNYNTDKFWDLHCLAIPLMLVFKPSKQVQVALGLEWSNVVHTNLPLIQVPSLLFGLRGACGFHITKQLRVSAYYTYSLTKLLETTGVSPSQKAFYNNILAGISMACVLTTFPKKIKKAKEYCPPYL</sequence>
<dbReference type="KEGG" id="aup:AsAng_0010500"/>
<dbReference type="EMBL" id="AP026867">
    <property type="protein sequence ID" value="BDS10342.1"/>
    <property type="molecule type" value="Genomic_DNA"/>
</dbReference>
<protein>
    <submittedName>
        <fullName evidence="1">PorT family protein</fullName>
    </submittedName>
</protein>
<evidence type="ECO:0000313" key="2">
    <source>
        <dbReference type="Proteomes" id="UP001060919"/>
    </source>
</evidence>
<reference evidence="1" key="1">
    <citation type="submission" date="2022-09" db="EMBL/GenBank/DDBJ databases">
        <title>Aureispira anguillicida sp. nov., isolated from Leptocephalus of Japanese eel Anguilla japonica.</title>
        <authorList>
            <person name="Yuasa K."/>
            <person name="Mekata T."/>
            <person name="Ikunari K."/>
        </authorList>
    </citation>
    <scope>NUCLEOTIDE SEQUENCE</scope>
    <source>
        <strain evidence="1">EL160426</strain>
    </source>
</reference>
<accession>A0A915YC36</accession>
<proteinExistence type="predicted"/>
<dbReference type="RefSeq" id="WP_264791664.1">
    <property type="nucleotide sequence ID" value="NZ_AP026867.1"/>
</dbReference>
<gene>
    <name evidence="1" type="ORF">AsAng_0010500</name>
</gene>
<dbReference type="AlphaFoldDB" id="A0A915YC36"/>
<keyword evidence="2" id="KW-1185">Reference proteome</keyword>
<name>A0A915YC36_9BACT</name>
<organism evidence="1 2">
    <name type="scientific">Aureispira anguillae</name>
    <dbReference type="NCBI Taxonomy" id="2864201"/>
    <lineage>
        <taxon>Bacteria</taxon>
        <taxon>Pseudomonadati</taxon>
        <taxon>Bacteroidota</taxon>
        <taxon>Saprospiria</taxon>
        <taxon>Saprospirales</taxon>
        <taxon>Saprospiraceae</taxon>
        <taxon>Aureispira</taxon>
    </lineage>
</organism>